<keyword evidence="3" id="KW-1185">Reference proteome</keyword>
<reference evidence="2" key="1">
    <citation type="submission" date="2023-06" db="EMBL/GenBank/DDBJ databases">
        <title>Genome-scale phylogeny and comparative genomics of the fungal order Sordariales.</title>
        <authorList>
            <consortium name="Lawrence Berkeley National Laboratory"/>
            <person name="Hensen N."/>
            <person name="Bonometti L."/>
            <person name="Westerberg I."/>
            <person name="Brannstrom I.O."/>
            <person name="Guillou S."/>
            <person name="Cros-Aarteil S."/>
            <person name="Calhoun S."/>
            <person name="Haridas S."/>
            <person name="Kuo A."/>
            <person name="Mondo S."/>
            <person name="Pangilinan J."/>
            <person name="Riley R."/>
            <person name="Labutti K."/>
            <person name="Andreopoulos B."/>
            <person name="Lipzen A."/>
            <person name="Chen C."/>
            <person name="Yanf M."/>
            <person name="Daum C."/>
            <person name="Ng V."/>
            <person name="Clum A."/>
            <person name="Steindorff A."/>
            <person name="Ohm R."/>
            <person name="Martin F."/>
            <person name="Silar P."/>
            <person name="Natvig D."/>
            <person name="Lalanne C."/>
            <person name="Gautier V."/>
            <person name="Ament-Velasquez S.L."/>
            <person name="Kruys A."/>
            <person name="Hutchinson M.I."/>
            <person name="Powell A.J."/>
            <person name="Barry K."/>
            <person name="Miller A.N."/>
            <person name="Grigoriev I.V."/>
            <person name="Debuchy R."/>
            <person name="Gladieux P."/>
            <person name="Thoren M.H."/>
            <person name="Johannesson H."/>
        </authorList>
    </citation>
    <scope>NUCLEOTIDE SEQUENCE</scope>
    <source>
        <strain evidence="2">SMH2532-1</strain>
    </source>
</reference>
<feature type="region of interest" description="Disordered" evidence="1">
    <location>
        <begin position="1732"/>
        <end position="1769"/>
    </location>
</feature>
<comment type="caution">
    <text evidence="2">The sequence shown here is derived from an EMBL/GenBank/DDBJ whole genome shotgun (WGS) entry which is preliminary data.</text>
</comment>
<feature type="region of interest" description="Disordered" evidence="1">
    <location>
        <begin position="1"/>
        <end position="42"/>
    </location>
</feature>
<feature type="region of interest" description="Disordered" evidence="1">
    <location>
        <begin position="1086"/>
        <end position="1105"/>
    </location>
</feature>
<feature type="region of interest" description="Disordered" evidence="1">
    <location>
        <begin position="932"/>
        <end position="1031"/>
    </location>
</feature>
<feature type="region of interest" description="Disordered" evidence="1">
    <location>
        <begin position="841"/>
        <end position="893"/>
    </location>
</feature>
<accession>A0AA39YS60</accession>
<feature type="region of interest" description="Disordered" evidence="1">
    <location>
        <begin position="523"/>
        <end position="608"/>
    </location>
</feature>
<feature type="compositionally biased region" description="Acidic residues" evidence="1">
    <location>
        <begin position="1117"/>
        <end position="1138"/>
    </location>
</feature>
<feature type="compositionally biased region" description="Polar residues" evidence="1">
    <location>
        <begin position="594"/>
        <end position="603"/>
    </location>
</feature>
<feature type="compositionally biased region" description="Polar residues" evidence="1">
    <location>
        <begin position="1510"/>
        <end position="1520"/>
    </location>
</feature>
<proteinExistence type="predicted"/>
<feature type="compositionally biased region" description="Acidic residues" evidence="1">
    <location>
        <begin position="1086"/>
        <end position="1095"/>
    </location>
</feature>
<feature type="compositionally biased region" description="Low complexity" evidence="1">
    <location>
        <begin position="17"/>
        <end position="40"/>
    </location>
</feature>
<dbReference type="Proteomes" id="UP001174936">
    <property type="component" value="Unassembled WGS sequence"/>
</dbReference>
<organism evidence="2 3">
    <name type="scientific">Cercophora newfieldiana</name>
    <dbReference type="NCBI Taxonomy" id="92897"/>
    <lineage>
        <taxon>Eukaryota</taxon>
        <taxon>Fungi</taxon>
        <taxon>Dikarya</taxon>
        <taxon>Ascomycota</taxon>
        <taxon>Pezizomycotina</taxon>
        <taxon>Sordariomycetes</taxon>
        <taxon>Sordariomycetidae</taxon>
        <taxon>Sordariales</taxon>
        <taxon>Lasiosphaeriaceae</taxon>
        <taxon>Cercophora</taxon>
    </lineage>
</organism>
<feature type="region of interest" description="Disordered" evidence="1">
    <location>
        <begin position="1489"/>
        <end position="1530"/>
    </location>
</feature>
<feature type="region of interest" description="Disordered" evidence="1">
    <location>
        <begin position="1227"/>
        <end position="1282"/>
    </location>
</feature>
<feature type="compositionally biased region" description="Acidic residues" evidence="1">
    <location>
        <begin position="884"/>
        <end position="893"/>
    </location>
</feature>
<feature type="compositionally biased region" description="Low complexity" evidence="1">
    <location>
        <begin position="1229"/>
        <end position="1238"/>
    </location>
</feature>
<sequence length="1794" mass="193133">MAWWDSKNRHRSLGATSPLSKVSCSPVVPSSPASPTTTTTKTKRRLALGDAFPVLEPEPRRSTNMTMDQRRAQLSPVFEAQPALLSAPALVVHVEIQFTDPVIRSRYSRSYGSSPDFTPSARLCKGLLRRIERCSEELLTRKDSGALGMFKDGTFERKPLRYEIAFRISTREGGDWAERTYRSYQKQPLTVSLTKDIIVASHRIVGLFLRRHDKDFRWLDGAVRDTSIEGPQTMSPSTDGPLSLLCVPRSRFIESAQSFEFVPGYTLDLSFRSRDPRRAVPVFAKEVRIGSEQTAPLTLFMSEDMLWQGLQAANKGLEPKKQEFDAHLSSCPGGDCHHSDEESLRIELRITNNLGPIHDDIRRTVQSKLALFSDTKSCEEFVQGIETALVGIRDEADGKINALNDFELRIVELRGTGWSVHQPAVFSLDASASYGRRTIQAALDRVQTGIADVLRGFDVAIHISGHKRGHLILDKAIVAHAKRGIPKEVFSSPEDEQKIFTSRLKARIQQDIDKVFEDTCSIDDIPEEEQRPVSPSTIAGTEAGTPEKRTLGDYSPSHFGSLPTTPVKNSPKPRVQRMFSLSSRRSTRADTESLKSAGSTNDLRSIGDVAENRSNRAVSVASEDVSEGPSLMYEERPSLYARSPIKPAQRRFPLVSKRYSSRISNVSNASTLIEEFQGSFEDSGSGDCAHNEDAQRALELGNVAVEAAQAKRAPSDESAQALQKSGDALREMGDALNPMTRGETETDDVDARTRMNLVAEPRINLTDGSVCHAESQSGTRVNCQNSQQQPQATQIMDTPETFEDAQEEFASSGPVVVDHLAEISANLKAISPADFASPGPEIYSTAPSTPGLSWGADSSPRNSISATPTDQRTVSGASVRNFEPESEPDEAEEMGVAATINEVSVCKAVDDKNNDAHPILVDLVPQIACPESLRPLGSDASPTEPVGSEETATPEPEATTDRQGSGATETSTDIAELGPEHSTTPPEECGAPTPDSPTGDIREADTETTSAPEPRPELGVDEPFGPANLWGIVKSPETSTAVPAVVSLPNLQEEESEKKGPAELWGILSEVRVQELPEAIAVEETVAEEPVEEELPAATQDEPLPEVVAEVPTPEEAPVEEAAQEEPAAEEVEPEEAVPDVSVAEKSEPEEPIVEAPTQEEPVAEVLAPEEATQEIALADESLGPVNLWGIISSGEITSAATETEIHSDSEWVVVEPETCASIGSVQSEAADIESAPEPAEEEPGLVPAVSEAPIEEAVGQEKPDADLPAEETEPEKANESVVVDVVEIADEKLGGAEDLASVEVGPADATRDLEIDGADTSLPGADAVAVGATELNEAPAPVSEVDAVEDTTQDNAVAYEPEVPEEKIVAPEVENTASVQTVLDVQPDLDAVLPVIDATKVVDDQIGESAAVVEVTAKDIPESTTVCNGAEDVASSEVLLSVELVEDAAVEVAEVKVEEVEVVEPQVQAPESETTTFVVVETETIKDSEQLTSANIPEPVTNDREIPTEVSNDQDTPASVNHDDDDAAGFKGDSGSEIENLTPEVSDDKPPVVVAPEISMQDFAPTAPEPPLATTNDVVVVHVSHQASQQPSASDESLLAPTVTRIAADTSTHTIGNVVYLSPSSVPRTSTSSVEWSDVQSVVNASRDSVETFYRPSYEARQAVQRAESPERERCQSRPQTAGFLGLRENRLELVGLRGALGDSRSRRLSLPLQNFPLGVQQDAVAAETESVVGDKDKDTVKKSKRRGFRSGSKKEKEDAEEDNSGPTVLPKMMFLIVGMVALGKALKGPSSH</sequence>
<feature type="compositionally biased region" description="Polar residues" evidence="1">
    <location>
        <begin position="859"/>
        <end position="878"/>
    </location>
</feature>
<evidence type="ECO:0000313" key="3">
    <source>
        <dbReference type="Proteomes" id="UP001174936"/>
    </source>
</evidence>
<dbReference type="EMBL" id="JAULSV010000001">
    <property type="protein sequence ID" value="KAK0657632.1"/>
    <property type="molecule type" value="Genomic_DNA"/>
</dbReference>
<feature type="compositionally biased region" description="Basic and acidic residues" evidence="1">
    <location>
        <begin position="1734"/>
        <end position="1743"/>
    </location>
</feature>
<name>A0AA39YS60_9PEZI</name>
<protein>
    <submittedName>
        <fullName evidence="2">Uncharacterized protein</fullName>
    </submittedName>
</protein>
<evidence type="ECO:0000256" key="1">
    <source>
        <dbReference type="SAM" id="MobiDB-lite"/>
    </source>
</evidence>
<evidence type="ECO:0000313" key="2">
    <source>
        <dbReference type="EMBL" id="KAK0657632.1"/>
    </source>
</evidence>
<feature type="region of interest" description="Disordered" evidence="1">
    <location>
        <begin position="1112"/>
        <end position="1162"/>
    </location>
</feature>
<feature type="compositionally biased region" description="Polar residues" evidence="1">
    <location>
        <begin position="961"/>
        <end position="973"/>
    </location>
</feature>
<gene>
    <name evidence="2" type="ORF">B0T16DRAFT_402197</name>
</gene>